<keyword evidence="1" id="KW-0472">Membrane</keyword>
<name>A0AAW6CCG1_FLAPL</name>
<evidence type="ECO:0000313" key="2">
    <source>
        <dbReference type="EMBL" id="MDB7908429.1"/>
    </source>
</evidence>
<reference evidence="2" key="1">
    <citation type="submission" date="2023-01" db="EMBL/GenBank/DDBJ databases">
        <title>Human gut microbiome strain richness.</title>
        <authorList>
            <person name="Chen-Liaw A."/>
        </authorList>
    </citation>
    <scope>NUCLEOTIDE SEQUENCE</scope>
    <source>
        <strain evidence="2">2225st1_A6_2225SCRN_200828</strain>
    </source>
</reference>
<comment type="caution">
    <text evidence="2">The sequence shown here is derived from an EMBL/GenBank/DDBJ whole genome shotgun (WGS) entry which is preliminary data.</text>
</comment>
<evidence type="ECO:0008006" key="4">
    <source>
        <dbReference type="Google" id="ProtNLM"/>
    </source>
</evidence>
<feature type="transmembrane region" description="Helical" evidence="1">
    <location>
        <begin position="14"/>
        <end position="34"/>
    </location>
</feature>
<protein>
    <recommendedName>
        <fullName evidence="4">Maff2 family</fullName>
    </recommendedName>
</protein>
<evidence type="ECO:0000256" key="1">
    <source>
        <dbReference type="SAM" id="Phobius"/>
    </source>
</evidence>
<dbReference type="EMBL" id="JAQLWO010000033">
    <property type="protein sequence ID" value="MDB7908429.1"/>
    <property type="molecule type" value="Genomic_DNA"/>
</dbReference>
<proteinExistence type="predicted"/>
<keyword evidence="1" id="KW-1133">Transmembrane helix</keyword>
<organism evidence="2 3">
    <name type="scientific">Flavonifractor plautii</name>
    <name type="common">Fusobacterium plautii</name>
    <dbReference type="NCBI Taxonomy" id="292800"/>
    <lineage>
        <taxon>Bacteria</taxon>
        <taxon>Bacillati</taxon>
        <taxon>Bacillota</taxon>
        <taxon>Clostridia</taxon>
        <taxon>Eubacteriales</taxon>
        <taxon>Oscillospiraceae</taxon>
        <taxon>Flavonifractor</taxon>
    </lineage>
</organism>
<keyword evidence="1" id="KW-0812">Transmembrane</keyword>
<dbReference type="RefSeq" id="WP_024725160.1">
    <property type="nucleotide sequence ID" value="NZ_CANCWG010000032.1"/>
</dbReference>
<gene>
    <name evidence="2" type="ORF">PND83_20805</name>
</gene>
<dbReference type="Proteomes" id="UP001211006">
    <property type="component" value="Unassembled WGS sequence"/>
</dbReference>
<accession>A0AAW6CCG1</accession>
<feature type="transmembrane region" description="Helical" evidence="1">
    <location>
        <begin position="46"/>
        <end position="66"/>
    </location>
</feature>
<sequence>MDLLNDVLDLIQKFVIIGGGVLLVFGLVNLGTSLSDHNGPGISSAIWKIIGGGVIIAGAVLFGQVVGS</sequence>
<evidence type="ECO:0000313" key="3">
    <source>
        <dbReference type="Proteomes" id="UP001211006"/>
    </source>
</evidence>
<dbReference type="AlphaFoldDB" id="A0AAW6CCG1"/>